<evidence type="ECO:0000313" key="6">
    <source>
        <dbReference type="EMBL" id="GIG45208.1"/>
    </source>
</evidence>
<protein>
    <submittedName>
        <fullName evidence="6">Thiamine pyrophosphate enzyme</fullName>
    </submittedName>
</protein>
<feature type="domain" description="Thiamine pyrophosphate enzyme TPP-binding" evidence="4">
    <location>
        <begin position="214"/>
        <end position="330"/>
    </location>
</feature>
<dbReference type="Pfam" id="PF02775">
    <property type="entry name" value="TPP_enzyme_C"/>
    <property type="match status" value="1"/>
</dbReference>
<dbReference type="GO" id="GO:0000287">
    <property type="term" value="F:magnesium ion binding"/>
    <property type="evidence" value="ECO:0007669"/>
    <property type="project" value="InterPro"/>
</dbReference>
<evidence type="ECO:0000256" key="3">
    <source>
        <dbReference type="ARBA" id="ARBA00023239"/>
    </source>
</evidence>
<dbReference type="RefSeq" id="WP_203847010.1">
    <property type="nucleotide sequence ID" value="NZ_BAAAVW010000009.1"/>
</dbReference>
<dbReference type="AlphaFoldDB" id="A0A919UC13"/>
<dbReference type="InterPro" id="IPR017684">
    <property type="entry name" value="Phosphono-pyrv_decarboxylase"/>
</dbReference>
<evidence type="ECO:0000259" key="4">
    <source>
        <dbReference type="Pfam" id="PF02775"/>
    </source>
</evidence>
<name>A0A919UC13_9ACTN</name>
<dbReference type="Proteomes" id="UP000660611">
    <property type="component" value="Unassembled WGS sequence"/>
</dbReference>
<evidence type="ECO:0000256" key="1">
    <source>
        <dbReference type="ARBA" id="ARBA00022793"/>
    </source>
</evidence>
<dbReference type="GO" id="GO:0030976">
    <property type="term" value="F:thiamine pyrophosphate binding"/>
    <property type="evidence" value="ECO:0007669"/>
    <property type="project" value="InterPro"/>
</dbReference>
<reference evidence="6" key="1">
    <citation type="submission" date="2021-01" db="EMBL/GenBank/DDBJ databases">
        <title>Whole genome shotgun sequence of Dactylosporangium siamense NBRC 106093.</title>
        <authorList>
            <person name="Komaki H."/>
            <person name="Tamura T."/>
        </authorList>
    </citation>
    <scope>NUCLEOTIDE SEQUENCE</scope>
    <source>
        <strain evidence="6">NBRC 106093</strain>
    </source>
</reference>
<keyword evidence="1" id="KW-0210">Decarboxylase</keyword>
<organism evidence="6 7">
    <name type="scientific">Dactylosporangium siamense</name>
    <dbReference type="NCBI Taxonomy" id="685454"/>
    <lineage>
        <taxon>Bacteria</taxon>
        <taxon>Bacillati</taxon>
        <taxon>Actinomycetota</taxon>
        <taxon>Actinomycetes</taxon>
        <taxon>Micromonosporales</taxon>
        <taxon>Micromonosporaceae</taxon>
        <taxon>Dactylosporangium</taxon>
    </lineage>
</organism>
<dbReference type="InterPro" id="IPR000399">
    <property type="entry name" value="TPP-bd_CS"/>
</dbReference>
<dbReference type="InterPro" id="IPR051818">
    <property type="entry name" value="TPP_dependent_decarboxylase"/>
</dbReference>
<sequence length="367" mass="37403">MISAAGFCAALDGAGVRLVTGVPCSYFAGPLQLLERDPGRYVPAANEGAALAIAAGAELAGRRSAVLIQNSGFGNLLNPLTSLLMTFDLPVLVFMSLRGWPDPALDEPQHAVMGRTSQGLLAALGLPYWVLAPDEDHLAEVLAVADAARRGGQPAFVLVPKAVIEPAGPEPAVPAPFGRREALSVILPHLTGALVFTTTGYVSRELYGLADHPTTFYMQGSMGHALALGVGAALAQPSRRVVVIDGDGAVLMHLGTCVTAGAFGSGGLVHVVLDNGAYESTGGQRTTSSTVDWQALGAAAGYTSTAVTDSAAGLSGALGGLPDRQGPHLVVARIDATPGVLPPRVTSGLSPAELRHRFQRAVSGGAG</sequence>
<comment type="caution">
    <text evidence="6">The sequence shown here is derived from an EMBL/GenBank/DDBJ whole genome shotgun (WGS) entry which is preliminary data.</text>
</comment>
<dbReference type="InterPro" id="IPR011766">
    <property type="entry name" value="TPP_enzyme_TPP-bd"/>
</dbReference>
<dbReference type="PROSITE" id="PS00187">
    <property type="entry name" value="TPP_ENZYMES"/>
    <property type="match status" value="1"/>
</dbReference>
<evidence type="ECO:0000313" key="7">
    <source>
        <dbReference type="Proteomes" id="UP000660611"/>
    </source>
</evidence>
<evidence type="ECO:0000259" key="5">
    <source>
        <dbReference type="Pfam" id="PF02776"/>
    </source>
</evidence>
<keyword evidence="3" id="KW-0456">Lyase</keyword>
<accession>A0A919UC13</accession>
<keyword evidence="7" id="KW-1185">Reference proteome</keyword>
<dbReference type="InterPro" id="IPR012001">
    <property type="entry name" value="Thiamin_PyroP_enz_TPP-bd_dom"/>
</dbReference>
<feature type="domain" description="Thiamine pyrophosphate enzyme N-terminal TPP-binding" evidence="5">
    <location>
        <begin position="7"/>
        <end position="94"/>
    </location>
</feature>
<proteinExistence type="predicted"/>
<dbReference type="InterPro" id="IPR029061">
    <property type="entry name" value="THDP-binding"/>
</dbReference>
<evidence type="ECO:0000256" key="2">
    <source>
        <dbReference type="ARBA" id="ARBA00023052"/>
    </source>
</evidence>
<dbReference type="Pfam" id="PF02776">
    <property type="entry name" value="TPP_enzyme_N"/>
    <property type="match status" value="1"/>
</dbReference>
<dbReference type="GO" id="GO:0033980">
    <property type="term" value="F:phosphonopyruvate decarboxylase activity"/>
    <property type="evidence" value="ECO:0007669"/>
    <property type="project" value="InterPro"/>
</dbReference>
<dbReference type="Gene3D" id="3.40.50.970">
    <property type="match status" value="2"/>
</dbReference>
<dbReference type="GO" id="GO:0032923">
    <property type="term" value="P:organic phosphonate biosynthetic process"/>
    <property type="evidence" value="ECO:0007669"/>
    <property type="project" value="InterPro"/>
</dbReference>
<dbReference type="PANTHER" id="PTHR42818:SF1">
    <property type="entry name" value="SULFOPYRUVATE DECARBOXYLASE"/>
    <property type="match status" value="1"/>
</dbReference>
<dbReference type="SUPFAM" id="SSF52518">
    <property type="entry name" value="Thiamin diphosphate-binding fold (THDP-binding)"/>
    <property type="match status" value="2"/>
</dbReference>
<dbReference type="NCBIfam" id="TIGR03297">
    <property type="entry name" value="Ppyr-DeCO2ase"/>
    <property type="match status" value="1"/>
</dbReference>
<dbReference type="PANTHER" id="PTHR42818">
    <property type="entry name" value="SULFOPYRUVATE DECARBOXYLASE SUBUNIT ALPHA"/>
    <property type="match status" value="1"/>
</dbReference>
<dbReference type="CDD" id="cd07035">
    <property type="entry name" value="TPP_PYR_POX_like"/>
    <property type="match status" value="1"/>
</dbReference>
<keyword evidence="2" id="KW-0786">Thiamine pyrophosphate</keyword>
<dbReference type="EMBL" id="BONQ01000050">
    <property type="protein sequence ID" value="GIG45208.1"/>
    <property type="molecule type" value="Genomic_DNA"/>
</dbReference>
<gene>
    <name evidence="6" type="ORF">Dsi01nite_032490</name>
</gene>